<keyword evidence="1 5" id="KW-0489">Methyltransferase</keyword>
<evidence type="ECO:0000313" key="8">
    <source>
        <dbReference type="EMBL" id="KAL3780726.1"/>
    </source>
</evidence>
<dbReference type="PROSITE" id="PS51686">
    <property type="entry name" value="SAM_MT_RSMB_NOP"/>
    <property type="match status" value="1"/>
</dbReference>
<dbReference type="CDD" id="cd02440">
    <property type="entry name" value="AdoMet_MTases"/>
    <property type="match status" value="1"/>
</dbReference>
<evidence type="ECO:0000256" key="5">
    <source>
        <dbReference type="PROSITE-ProRule" id="PRU01023"/>
    </source>
</evidence>
<evidence type="ECO:0000259" key="7">
    <source>
        <dbReference type="PROSITE" id="PS51686"/>
    </source>
</evidence>
<sequence>MSKRKRNPLSDARKGASTALSASVTPDINGDYRNIEKTSHRKKSKSDDLWHRKSGAGYNLFISYYGRQPSGVVAHDADFRGSSDACFSLGSSTRKSEAPHARGLSRASKKRQKKRAKSCANNDYSGVISLGKACERVNGYKLRDSSELPENNPLYTSHPLVNAFISNARYSHLYSFVCTLSTPLPLTFRLRRNGPLSSKDLEATISEKYSQYISPVSYDPTKAIFQSSPSSCLTKSNLGDIPNLKELIVAGSQDGTLARQEIGSMLPILALHSVHALIQGSKVLDLCASPGSKALQALEIVAQDGKKGRVIANDVHSERLESLREAVARSGLLEDLTSRVTFTNFDASVFPPPKSGRMFDAIICDVPCSGDGTIRKDRHVLPMWSPRIGNELHGLQLKILTRALELVRTGGVICYSTCSLNPVENEAVVAAALGALTRGSTKFEVLEWPKTLLPGLVTRGGITDWKVAFYDSNKVDHDSDDFGSLTFCSSAEDAEKAGIKEVAATLWPSIPQIKQLHLHRCIRLLPQDNNTGGFFLALIKRIQ</sequence>
<dbReference type="GO" id="GO:0003723">
    <property type="term" value="F:RNA binding"/>
    <property type="evidence" value="ECO:0007669"/>
    <property type="project" value="UniProtKB-UniRule"/>
</dbReference>
<dbReference type="PANTHER" id="PTHR22808">
    <property type="entry name" value="NCL1 YEAST -RELATED NOL1/NOP2/FMU SUN DOMAIN-CONTAINING"/>
    <property type="match status" value="1"/>
</dbReference>
<organism evidence="8 9">
    <name type="scientific">Cyclotella cryptica</name>
    <dbReference type="NCBI Taxonomy" id="29204"/>
    <lineage>
        <taxon>Eukaryota</taxon>
        <taxon>Sar</taxon>
        <taxon>Stramenopiles</taxon>
        <taxon>Ochrophyta</taxon>
        <taxon>Bacillariophyta</taxon>
        <taxon>Coscinodiscophyceae</taxon>
        <taxon>Thalassiosirophycidae</taxon>
        <taxon>Stephanodiscales</taxon>
        <taxon>Stephanodiscaceae</taxon>
        <taxon>Cyclotella</taxon>
    </lineage>
</organism>
<evidence type="ECO:0000256" key="1">
    <source>
        <dbReference type="ARBA" id="ARBA00022603"/>
    </source>
</evidence>
<evidence type="ECO:0000256" key="3">
    <source>
        <dbReference type="ARBA" id="ARBA00022691"/>
    </source>
</evidence>
<comment type="caution">
    <text evidence="5">Lacks conserved residue(s) required for the propagation of feature annotation.</text>
</comment>
<dbReference type="EMBL" id="JABMIG020000339">
    <property type="protein sequence ID" value="KAL3780726.1"/>
    <property type="molecule type" value="Genomic_DNA"/>
</dbReference>
<dbReference type="InterPro" id="IPR029063">
    <property type="entry name" value="SAM-dependent_MTases_sf"/>
</dbReference>
<feature type="compositionally biased region" description="Basic residues" evidence="6">
    <location>
        <begin position="107"/>
        <end position="117"/>
    </location>
</feature>
<dbReference type="AlphaFoldDB" id="A0ABD3P0A1"/>
<feature type="region of interest" description="Disordered" evidence="6">
    <location>
        <begin position="1"/>
        <end position="32"/>
    </location>
</feature>
<keyword evidence="9" id="KW-1185">Reference proteome</keyword>
<feature type="active site" description="Nucleophile" evidence="5">
    <location>
        <position position="418"/>
    </location>
</feature>
<dbReference type="InterPro" id="IPR023267">
    <property type="entry name" value="RCMT"/>
</dbReference>
<reference evidence="8 9" key="1">
    <citation type="journal article" date="2020" name="G3 (Bethesda)">
        <title>Improved Reference Genome for Cyclotella cryptica CCMP332, a Model for Cell Wall Morphogenesis, Salinity Adaptation, and Lipid Production in Diatoms (Bacillariophyta).</title>
        <authorList>
            <person name="Roberts W.R."/>
            <person name="Downey K.M."/>
            <person name="Ruck E.C."/>
            <person name="Traller J.C."/>
            <person name="Alverson A.J."/>
        </authorList>
    </citation>
    <scope>NUCLEOTIDE SEQUENCE [LARGE SCALE GENOMIC DNA]</scope>
    <source>
        <strain evidence="8 9">CCMP332</strain>
    </source>
</reference>
<dbReference type="InterPro" id="IPR049560">
    <property type="entry name" value="MeTrfase_RsmB-F_NOP2_cat"/>
</dbReference>
<evidence type="ECO:0000256" key="2">
    <source>
        <dbReference type="ARBA" id="ARBA00022679"/>
    </source>
</evidence>
<dbReference type="GO" id="GO:0032259">
    <property type="term" value="P:methylation"/>
    <property type="evidence" value="ECO:0007669"/>
    <property type="project" value="UniProtKB-KW"/>
</dbReference>
<dbReference type="SUPFAM" id="SSF53335">
    <property type="entry name" value="S-adenosyl-L-methionine-dependent methyltransferases"/>
    <property type="match status" value="1"/>
</dbReference>
<feature type="region of interest" description="Disordered" evidence="6">
    <location>
        <begin position="90"/>
        <end position="118"/>
    </location>
</feature>
<dbReference type="GO" id="GO:0008168">
    <property type="term" value="F:methyltransferase activity"/>
    <property type="evidence" value="ECO:0007669"/>
    <property type="project" value="UniProtKB-KW"/>
</dbReference>
<evidence type="ECO:0000256" key="6">
    <source>
        <dbReference type="SAM" id="MobiDB-lite"/>
    </source>
</evidence>
<proteinExistence type="inferred from homology"/>
<feature type="binding site" evidence="5">
    <location>
        <position position="314"/>
    </location>
    <ligand>
        <name>S-adenosyl-L-methionine</name>
        <dbReference type="ChEBI" id="CHEBI:59789"/>
    </ligand>
</feature>
<dbReference type="PANTHER" id="PTHR22808:SF1">
    <property type="entry name" value="RNA CYTOSINE-C(5)-METHYLTRANSFERASE NSUN2-RELATED"/>
    <property type="match status" value="1"/>
</dbReference>
<feature type="binding site" evidence="5">
    <location>
        <position position="365"/>
    </location>
    <ligand>
        <name>S-adenosyl-L-methionine</name>
        <dbReference type="ChEBI" id="CHEBI:59789"/>
    </ligand>
</feature>
<evidence type="ECO:0000313" key="9">
    <source>
        <dbReference type="Proteomes" id="UP001516023"/>
    </source>
</evidence>
<keyword evidence="2 5" id="KW-0808">Transferase</keyword>
<feature type="domain" description="SAM-dependent MTase RsmB/NOP-type" evidence="7">
    <location>
        <begin position="176"/>
        <end position="542"/>
    </location>
</feature>
<evidence type="ECO:0000256" key="4">
    <source>
        <dbReference type="ARBA" id="ARBA00022884"/>
    </source>
</evidence>
<comment type="caution">
    <text evidence="8">The sequence shown here is derived from an EMBL/GenBank/DDBJ whole genome shotgun (WGS) entry which is preliminary data.</text>
</comment>
<gene>
    <name evidence="8" type="ORF">HJC23_001008</name>
</gene>
<keyword evidence="3 5" id="KW-0949">S-adenosyl-L-methionine</keyword>
<dbReference type="Proteomes" id="UP001516023">
    <property type="component" value="Unassembled WGS sequence"/>
</dbReference>
<dbReference type="Pfam" id="PF01189">
    <property type="entry name" value="Methyltr_RsmB-F"/>
    <property type="match status" value="1"/>
</dbReference>
<dbReference type="Gene3D" id="3.40.50.150">
    <property type="entry name" value="Vaccinia Virus protein VP39"/>
    <property type="match status" value="1"/>
</dbReference>
<dbReference type="PRINTS" id="PR02008">
    <property type="entry name" value="RCMTFAMILY"/>
</dbReference>
<dbReference type="InterPro" id="IPR001678">
    <property type="entry name" value="MeTrfase_RsmB-F_NOP2_dom"/>
</dbReference>
<accession>A0ABD3P0A1</accession>
<comment type="similarity">
    <text evidence="5">Belongs to the class I-like SAM-binding methyltransferase superfamily. RsmB/NOP family.</text>
</comment>
<name>A0ABD3P0A1_9STRA</name>
<feature type="binding site" evidence="5">
    <location>
        <position position="346"/>
    </location>
    <ligand>
        <name>S-adenosyl-L-methionine</name>
        <dbReference type="ChEBI" id="CHEBI:59789"/>
    </ligand>
</feature>
<protein>
    <recommendedName>
        <fullName evidence="7">SAM-dependent MTase RsmB/NOP-type domain-containing protein</fullName>
    </recommendedName>
</protein>
<keyword evidence="4 5" id="KW-0694">RNA-binding</keyword>